<dbReference type="Proteomes" id="UP000266673">
    <property type="component" value="Unassembled WGS sequence"/>
</dbReference>
<name>A0A397U2L4_9GLOM</name>
<dbReference type="EMBL" id="QKWP01002173">
    <property type="protein sequence ID" value="RIB04470.1"/>
    <property type="molecule type" value="Genomic_DNA"/>
</dbReference>
<dbReference type="AlphaFoldDB" id="A0A397U2L4"/>
<accession>A0A397U2L4</accession>
<organism evidence="1 2">
    <name type="scientific">Gigaspora rosea</name>
    <dbReference type="NCBI Taxonomy" id="44941"/>
    <lineage>
        <taxon>Eukaryota</taxon>
        <taxon>Fungi</taxon>
        <taxon>Fungi incertae sedis</taxon>
        <taxon>Mucoromycota</taxon>
        <taxon>Glomeromycotina</taxon>
        <taxon>Glomeromycetes</taxon>
        <taxon>Diversisporales</taxon>
        <taxon>Gigasporaceae</taxon>
        <taxon>Gigaspora</taxon>
    </lineage>
</organism>
<gene>
    <name evidence="1" type="ORF">C2G38_2283973</name>
</gene>
<comment type="caution">
    <text evidence="1">The sequence shown here is derived from an EMBL/GenBank/DDBJ whole genome shotgun (WGS) entry which is preliminary data.</text>
</comment>
<evidence type="ECO:0000313" key="2">
    <source>
        <dbReference type="Proteomes" id="UP000266673"/>
    </source>
</evidence>
<proteinExistence type="predicted"/>
<keyword evidence="2" id="KW-1185">Reference proteome</keyword>
<sequence length="154" mass="17577">MEIKLKGMRTRKTNMLVNTINDEMQQTNDEQFECLPEYDERFDDGSRLDDIVKKTGENSSDGGVNGLRENRRVRSVEVIVNGACKVIRSPNKNKEAVIMDNLERNLKFDENGVKLDDDSEGEVANRRVEIESDSIVEDVNDDNETLVKDGHEFP</sequence>
<evidence type="ECO:0000313" key="1">
    <source>
        <dbReference type="EMBL" id="RIB04470.1"/>
    </source>
</evidence>
<reference evidence="1 2" key="1">
    <citation type="submission" date="2018-06" db="EMBL/GenBank/DDBJ databases">
        <title>Comparative genomics reveals the genomic features of Rhizophagus irregularis, R. cerebriforme, R. diaphanum and Gigaspora rosea, and their symbiotic lifestyle signature.</title>
        <authorList>
            <person name="Morin E."/>
            <person name="San Clemente H."/>
            <person name="Chen E.C.H."/>
            <person name="De La Providencia I."/>
            <person name="Hainaut M."/>
            <person name="Kuo A."/>
            <person name="Kohler A."/>
            <person name="Murat C."/>
            <person name="Tang N."/>
            <person name="Roy S."/>
            <person name="Loubradou J."/>
            <person name="Henrissat B."/>
            <person name="Grigoriev I.V."/>
            <person name="Corradi N."/>
            <person name="Roux C."/>
            <person name="Martin F.M."/>
        </authorList>
    </citation>
    <scope>NUCLEOTIDE SEQUENCE [LARGE SCALE GENOMIC DNA]</scope>
    <source>
        <strain evidence="1 2">DAOM 194757</strain>
    </source>
</reference>
<protein>
    <submittedName>
        <fullName evidence="1">Uncharacterized protein</fullName>
    </submittedName>
</protein>